<keyword evidence="2" id="KW-1185">Reference proteome</keyword>
<dbReference type="Proteomes" id="UP001172680">
    <property type="component" value="Unassembled WGS sequence"/>
</dbReference>
<comment type="caution">
    <text evidence="1">The sequence shown here is derived from an EMBL/GenBank/DDBJ whole genome shotgun (WGS) entry which is preliminary data.</text>
</comment>
<proteinExistence type="predicted"/>
<organism evidence="1 2">
    <name type="scientific">Coniosporium tulheliwenetii</name>
    <dbReference type="NCBI Taxonomy" id="3383036"/>
    <lineage>
        <taxon>Eukaryota</taxon>
        <taxon>Fungi</taxon>
        <taxon>Dikarya</taxon>
        <taxon>Ascomycota</taxon>
        <taxon>Pezizomycotina</taxon>
        <taxon>Dothideomycetes</taxon>
        <taxon>Dothideomycetes incertae sedis</taxon>
        <taxon>Coniosporium</taxon>
    </lineage>
</organism>
<gene>
    <name evidence="1" type="ORF">H2199_004088</name>
</gene>
<accession>A0ACC2Z6V7</accession>
<sequence>MASVGTSPSIGISHRAESGIAPPPRPPTSPGVQQIRKGSVFARIKSLNDLVRPPAALAAQNMPKIANVPRPLQRKNPFIRRGKDASPRPHKFKPIRYAPQDPDIQSPTPQMIITQPTFGIEETLVGDVSDTEDLEDRGGYGKRTAELRACPAGRTADWSKTQTEQHTAESARVPTAEDLSRQREEVPVVPQYMGGVQHQDLTSSHAAESRTSNNTGSELVSSATVRGPALRNVRSMGLAPSGIVGPTRAINFADWRAENPVAASIDQIIDEIITEHRCMLEAVIKNLQDGAPKLDEARRLSRRLAYMSGDDAPCEPKQRPDNTRHSKQTTKPRSSSGQSSVPELLDMIEATASDLGLDLQAQPPEGLHQRADHLARLMSSDHAGAQEDTHAFPLLMTTSCSFSSTPPPCRSDTNLTASPQNLSPSPDVPHTPNPPFYLNSNTHFYEPNISHISHISSPPAQEAPTVLHRSLSTYQKPTSPSAVQPLDSSGAVSPIYPPRPPLSTRQPFPRFEERSLMQAMVQGGLSAGSRLGDATAEGWEAGRAVGLRTPVMEKVRRLEFAKMHT</sequence>
<evidence type="ECO:0000313" key="2">
    <source>
        <dbReference type="Proteomes" id="UP001172680"/>
    </source>
</evidence>
<evidence type="ECO:0000313" key="1">
    <source>
        <dbReference type="EMBL" id="KAJ9643409.1"/>
    </source>
</evidence>
<name>A0ACC2Z6V7_9PEZI</name>
<reference evidence="1" key="1">
    <citation type="submission" date="2022-10" db="EMBL/GenBank/DDBJ databases">
        <title>Culturing micro-colonial fungi from biological soil crusts in the Mojave desert and describing Neophaeococcomyces mojavensis, and introducing the new genera and species Taxawa tesnikishii.</title>
        <authorList>
            <person name="Kurbessoian T."/>
            <person name="Stajich J.E."/>
        </authorList>
    </citation>
    <scope>NUCLEOTIDE SEQUENCE</scope>
    <source>
        <strain evidence="1">JES_115</strain>
    </source>
</reference>
<dbReference type="EMBL" id="JAPDRP010000011">
    <property type="protein sequence ID" value="KAJ9643409.1"/>
    <property type="molecule type" value="Genomic_DNA"/>
</dbReference>
<protein>
    <submittedName>
        <fullName evidence="1">Uncharacterized protein</fullName>
    </submittedName>
</protein>